<dbReference type="KEGG" id="ares:IWH25_17030"/>
<gene>
    <name evidence="1" type="ORF">IWH25_17030</name>
</gene>
<evidence type="ECO:0000313" key="2">
    <source>
        <dbReference type="Proteomes" id="UP000663444"/>
    </source>
</evidence>
<protein>
    <recommendedName>
        <fullName evidence="3">Tfp pilus assembly protein PilX</fullName>
    </recommendedName>
</protein>
<proteinExistence type="predicted"/>
<accession>A0A974PYR6</accession>
<reference evidence="1" key="1">
    <citation type="submission" date="2020-11" db="EMBL/GenBank/DDBJ databases">
        <title>Azospira restricta DSM 18626 genome sequence.</title>
        <authorList>
            <person name="Moe W.M."/>
        </authorList>
    </citation>
    <scope>NUCLEOTIDE SEQUENCE</scope>
    <source>
        <strain evidence="1">DSM 18626</strain>
    </source>
</reference>
<keyword evidence="2" id="KW-1185">Reference proteome</keyword>
<sequence length="241" mass="25057">MRALTLGRRAHRQRGLTLMIVLIALVSISLATVALVRSVDTGTLVLGNLGFKQGTTAAADNALENASAWLMARLSTAPADLHDSRCASGCSAQDPTGAYYATSLDGLDIAGHAKAATRILVDWDNDNCAYAASGSFAACLKASPAVSANGYTTSYVITRMCKTVGDANAVGNNCARPTNMMLTTRQINKGGLDYGRHTVLSAAGGGGSGLSALMFRIVVRSRGPRNTVSYTETYLSVAESS</sequence>
<dbReference type="AlphaFoldDB" id="A0A974PYR6"/>
<evidence type="ECO:0008006" key="3">
    <source>
        <dbReference type="Google" id="ProtNLM"/>
    </source>
</evidence>
<dbReference type="RefSeq" id="WP_203386952.1">
    <property type="nucleotide sequence ID" value="NZ_CP064781.1"/>
</dbReference>
<organism evidence="1 2">
    <name type="scientific">Azospira restricta</name>
    <dbReference type="NCBI Taxonomy" id="404405"/>
    <lineage>
        <taxon>Bacteria</taxon>
        <taxon>Pseudomonadati</taxon>
        <taxon>Pseudomonadota</taxon>
        <taxon>Betaproteobacteria</taxon>
        <taxon>Rhodocyclales</taxon>
        <taxon>Rhodocyclaceae</taxon>
        <taxon>Azospira</taxon>
    </lineage>
</organism>
<dbReference type="Proteomes" id="UP000663444">
    <property type="component" value="Chromosome"/>
</dbReference>
<evidence type="ECO:0000313" key="1">
    <source>
        <dbReference type="EMBL" id="QRJ63425.1"/>
    </source>
</evidence>
<dbReference type="EMBL" id="CP064781">
    <property type="protein sequence ID" value="QRJ63425.1"/>
    <property type="molecule type" value="Genomic_DNA"/>
</dbReference>
<name>A0A974PYR6_9RHOO</name>